<feature type="transmembrane region" description="Helical" evidence="1">
    <location>
        <begin position="50"/>
        <end position="68"/>
    </location>
</feature>
<dbReference type="EMBL" id="FMSV02000471">
    <property type="protein sequence ID" value="SEH06332.1"/>
    <property type="molecule type" value="Genomic_DNA"/>
</dbReference>
<gene>
    <name evidence="2" type="ORF">MBHS_02189</name>
</gene>
<evidence type="ECO:0000313" key="3">
    <source>
        <dbReference type="Proteomes" id="UP000236724"/>
    </source>
</evidence>
<keyword evidence="1" id="KW-0812">Transmembrane</keyword>
<keyword evidence="1" id="KW-1133">Transmembrane helix</keyword>
<protein>
    <submittedName>
        <fullName evidence="2">Uncharacterized protein</fullName>
    </submittedName>
</protein>
<dbReference type="RefSeq" id="WP_103920123.1">
    <property type="nucleotide sequence ID" value="NZ_FMSV02000471.1"/>
</dbReference>
<dbReference type="OrthoDB" id="9811032at2"/>
<feature type="transmembrane region" description="Helical" evidence="1">
    <location>
        <begin position="104"/>
        <end position="125"/>
    </location>
</feature>
<organism evidence="2 3">
    <name type="scientific">Candidatus Venteria ishoeyi</name>
    <dbReference type="NCBI Taxonomy" id="1899563"/>
    <lineage>
        <taxon>Bacteria</taxon>
        <taxon>Pseudomonadati</taxon>
        <taxon>Pseudomonadota</taxon>
        <taxon>Gammaproteobacteria</taxon>
        <taxon>Thiotrichales</taxon>
        <taxon>Thiotrichaceae</taxon>
        <taxon>Venteria</taxon>
    </lineage>
</organism>
<proteinExistence type="predicted"/>
<dbReference type="Proteomes" id="UP000236724">
    <property type="component" value="Unassembled WGS sequence"/>
</dbReference>
<accession>A0A1H6F881</accession>
<evidence type="ECO:0000256" key="1">
    <source>
        <dbReference type="SAM" id="Phobius"/>
    </source>
</evidence>
<feature type="transmembrane region" description="Helical" evidence="1">
    <location>
        <begin position="80"/>
        <end position="98"/>
    </location>
</feature>
<keyword evidence="3" id="KW-1185">Reference proteome</keyword>
<reference evidence="2 3" key="1">
    <citation type="submission" date="2016-10" db="EMBL/GenBank/DDBJ databases">
        <authorList>
            <person name="de Groot N.N."/>
        </authorList>
    </citation>
    <scope>NUCLEOTIDE SEQUENCE [LARGE SCALE GENOMIC DNA]</scope>
    <source>
        <strain evidence="2">MBHS1</strain>
    </source>
</reference>
<keyword evidence="1" id="KW-0472">Membrane</keyword>
<dbReference type="AlphaFoldDB" id="A0A1H6F881"/>
<name>A0A1H6F881_9GAMM</name>
<evidence type="ECO:0000313" key="2">
    <source>
        <dbReference type="EMBL" id="SEH06332.1"/>
    </source>
</evidence>
<sequence length="132" mass="14738">MSAFAKAPLLLILFIAYNLMVFTGPADIFSRVWFEIPMMNGAELPFNSELLMILAGLLLLYIEIFKATRTHQISMLEQSFSMILFIVFMAEFLLVKQAGSSTFLILASMQLLDVMAGFTISVAGARRDIQMG</sequence>